<dbReference type="GO" id="GO:0051231">
    <property type="term" value="P:spindle elongation"/>
    <property type="evidence" value="ECO:0007669"/>
    <property type="project" value="TreeGrafter"/>
</dbReference>
<evidence type="ECO:0000256" key="13">
    <source>
        <dbReference type="ARBA" id="ARBA00034704"/>
    </source>
</evidence>
<proteinExistence type="inferred from homology"/>
<evidence type="ECO:0000256" key="4">
    <source>
        <dbReference type="ARBA" id="ARBA00022618"/>
    </source>
</evidence>
<organism evidence="18 20">
    <name type="scientific">Ceratina calcarata</name>
    <dbReference type="NCBI Taxonomy" id="156304"/>
    <lineage>
        <taxon>Eukaryota</taxon>
        <taxon>Metazoa</taxon>
        <taxon>Ecdysozoa</taxon>
        <taxon>Arthropoda</taxon>
        <taxon>Hexapoda</taxon>
        <taxon>Insecta</taxon>
        <taxon>Pterygota</taxon>
        <taxon>Neoptera</taxon>
        <taxon>Endopterygota</taxon>
        <taxon>Hymenoptera</taxon>
        <taxon>Apocrita</taxon>
        <taxon>Aculeata</taxon>
        <taxon>Apoidea</taxon>
        <taxon>Anthophila</taxon>
        <taxon>Apidae</taxon>
        <taxon>Ceratina</taxon>
        <taxon>Zadontomerus</taxon>
    </lineage>
</organism>
<dbReference type="CDD" id="cd01364">
    <property type="entry name" value="KISc_BimC_Eg5"/>
    <property type="match status" value="1"/>
</dbReference>
<dbReference type="InterPro" id="IPR036961">
    <property type="entry name" value="Kinesin_motor_dom_sf"/>
</dbReference>
<dbReference type="RefSeq" id="XP_026671284.1">
    <property type="nucleotide sequence ID" value="XM_026815483.1"/>
</dbReference>
<dbReference type="GO" id="GO:0051301">
    <property type="term" value="P:cell division"/>
    <property type="evidence" value="ECO:0007669"/>
    <property type="project" value="UniProtKB-KW"/>
</dbReference>
<keyword evidence="12" id="KW-0131">Cell cycle</keyword>
<dbReference type="GO" id="GO:0005634">
    <property type="term" value="C:nucleus"/>
    <property type="evidence" value="ECO:0007669"/>
    <property type="project" value="TreeGrafter"/>
</dbReference>
<dbReference type="FunFam" id="3.40.850.10:FF:000051">
    <property type="entry name" value="Kinesin-like protein bimC"/>
    <property type="match status" value="1"/>
</dbReference>
<evidence type="ECO:0000256" key="11">
    <source>
        <dbReference type="ARBA" id="ARBA00023212"/>
    </source>
</evidence>
<accession>A0AAJ7S5U1</accession>
<dbReference type="GO" id="GO:0005876">
    <property type="term" value="C:spindle microtubule"/>
    <property type="evidence" value="ECO:0007669"/>
    <property type="project" value="TreeGrafter"/>
</dbReference>
<gene>
    <name evidence="19 20" type="primary">LOC108627280</name>
</gene>
<evidence type="ECO:0000313" key="18">
    <source>
        <dbReference type="Proteomes" id="UP000694925"/>
    </source>
</evidence>
<dbReference type="InterPro" id="IPR025901">
    <property type="entry name" value="Kinesin-assoc_MT-bd_dom"/>
</dbReference>
<dbReference type="Pfam" id="PF13931">
    <property type="entry name" value="Microtub_bind"/>
    <property type="match status" value="1"/>
</dbReference>
<keyword evidence="5 15" id="KW-0493">Microtubule</keyword>
<dbReference type="GO" id="GO:0008574">
    <property type="term" value="F:plus-end-directed microtubule motor activity"/>
    <property type="evidence" value="ECO:0007669"/>
    <property type="project" value="TreeGrafter"/>
</dbReference>
<dbReference type="Gene3D" id="3.40.850.10">
    <property type="entry name" value="Kinesin motor domain"/>
    <property type="match status" value="1"/>
</dbReference>
<evidence type="ECO:0000256" key="10">
    <source>
        <dbReference type="ARBA" id="ARBA00023175"/>
    </source>
</evidence>
<keyword evidence="10 14" id="KW-0505">Motor protein</keyword>
<evidence type="ECO:0000256" key="16">
    <source>
        <dbReference type="SAM" id="MobiDB-lite"/>
    </source>
</evidence>
<dbReference type="InterPro" id="IPR047241">
    <property type="entry name" value="KIF11-like_kin_motor_dom"/>
</dbReference>
<evidence type="ECO:0000313" key="19">
    <source>
        <dbReference type="RefSeq" id="XP_026671284.1"/>
    </source>
</evidence>
<comment type="subcellular location">
    <subcellularLocation>
        <location evidence="1">Cytoplasm</location>
        <location evidence="1">Cytoskeleton</location>
    </subcellularLocation>
</comment>
<evidence type="ECO:0000256" key="9">
    <source>
        <dbReference type="ARBA" id="ARBA00023054"/>
    </source>
</evidence>
<feature type="domain" description="Kinesin motor" evidence="17">
    <location>
        <begin position="5"/>
        <end position="342"/>
    </location>
</feature>
<dbReference type="Pfam" id="PF00225">
    <property type="entry name" value="Kinesin"/>
    <property type="match status" value="1"/>
</dbReference>
<evidence type="ECO:0000256" key="14">
    <source>
        <dbReference type="PROSITE-ProRule" id="PRU00283"/>
    </source>
</evidence>
<reference evidence="19 20" key="1">
    <citation type="submission" date="2025-04" db="UniProtKB">
        <authorList>
            <consortium name="RefSeq"/>
        </authorList>
    </citation>
    <scope>IDENTIFICATION</scope>
    <source>
        <tissue evidence="19 20">Whole body</tissue>
    </source>
</reference>
<dbReference type="SMART" id="SM00129">
    <property type="entry name" value="KISc"/>
    <property type="match status" value="1"/>
</dbReference>
<dbReference type="PROSITE" id="PS00411">
    <property type="entry name" value="KINESIN_MOTOR_1"/>
    <property type="match status" value="1"/>
</dbReference>
<evidence type="ECO:0000256" key="2">
    <source>
        <dbReference type="ARBA" id="ARBA00022490"/>
    </source>
</evidence>
<dbReference type="PANTHER" id="PTHR47970">
    <property type="entry name" value="KINESIN-LIKE PROTEIN KIF11"/>
    <property type="match status" value="1"/>
</dbReference>
<evidence type="ECO:0000256" key="3">
    <source>
        <dbReference type="ARBA" id="ARBA00022553"/>
    </source>
</evidence>
<dbReference type="PANTHER" id="PTHR47970:SF12">
    <property type="entry name" value="KINESIN FAMILY MEMBER 11"/>
    <property type="match status" value="1"/>
</dbReference>
<dbReference type="Proteomes" id="UP000694925">
    <property type="component" value="Unplaced"/>
</dbReference>
<protein>
    <recommendedName>
        <fullName evidence="15">Kinesin-like protein</fullName>
    </recommendedName>
</protein>
<dbReference type="InterPro" id="IPR027417">
    <property type="entry name" value="P-loop_NTPase"/>
</dbReference>
<keyword evidence="7" id="KW-0498">Mitosis</keyword>
<sequence>MEKQQIQVFVRVRPVNDAERAGTSMIVVDTPSNNEVVVREKPHDKIAKKFTFNKVFGPNSKQTEVYNAVVSPLLEEVLGGYNCTVFAYGQTGTGKTFTMEGTDTDPSVHWQTDTNAGIIPRALSHLFDELRVLAVESYFVRVSFLELYNEEIFDLLSSNDDSTKIRIYDDPTKKGAVIIHGLEEMPICNKNEVFKILQKGSEKRRTAPTLMNAQSSRSHTIFSITVHIKEATTSSENLLKTGKLNLVDLAGSENVGRSGAIDRTAREAGNVNQSLLTLGRVITALVEKTPHIPYRESKLTRLLQESLGGCTRTSIIATISPASINVEETLSTLNYAHRAKNITNQPEINHKFSKRTMLQEYTGEIARLKKDLLACRERNGVYLTQKSYNEMQSLIEFQNKEIEEKLIHINALETSMNTKEQIFNELKTRNSEQANELLHVDKNLKETVENLDHLSSCLLMTEQEREEQEHLVEKHAATENVLYSQVQEVLNVADTATTDVQKLHDKIYRKMQIQQQNSRLGQQFKANINERLKAIEKDELLMNIENMMKFHSFMKNDFNARILSFAEDIDKNIQFVSVKLIDRKKCMKDQLMKFISDSHLRYQQLLENEGKTTADLTEKKLDILNNVSLLIAEKIHQLKENKLATDFYAFKTDISKKYNDLIECTKRLTVLSSKRLVEDRDRSIKNKVEIQELVEHIRQSQKDILNKQRNFAKMMEDLQRCFNEMQTEENKIHCLTHDTLNNIDGISEIMNKQILDNYNVNTERENSLQETLENNLETVKQIVNEKTDKAQLAAENIAQCKILISQFQEDLTNNCNTFIEYRNSVERNITEVQQKAKKSENLLLSTINNIYTKLYTIGNEHNKSLDQYKIGFIDVLTKMSEVFEDENDSLANVNDNIVANMQTIHEEIDKLFTGDYDTPTGSTPVKRNFQYSRKLVKTSPQDQILRRFRETLHEIEHTENEPEDILNNDTPTKSIEGTS</sequence>
<dbReference type="GO" id="GO:0008017">
    <property type="term" value="F:microtubule binding"/>
    <property type="evidence" value="ECO:0007669"/>
    <property type="project" value="InterPro"/>
</dbReference>
<feature type="region of interest" description="Disordered" evidence="16">
    <location>
        <begin position="955"/>
        <end position="979"/>
    </location>
</feature>
<dbReference type="GO" id="GO:0007018">
    <property type="term" value="P:microtubule-based movement"/>
    <property type="evidence" value="ECO:0007669"/>
    <property type="project" value="InterPro"/>
</dbReference>
<keyword evidence="2" id="KW-0963">Cytoplasm</keyword>
<evidence type="ECO:0000256" key="8">
    <source>
        <dbReference type="ARBA" id="ARBA00022840"/>
    </source>
</evidence>
<keyword evidence="18" id="KW-1185">Reference proteome</keyword>
<dbReference type="KEGG" id="ccal:108627280"/>
<evidence type="ECO:0000256" key="12">
    <source>
        <dbReference type="ARBA" id="ARBA00023306"/>
    </source>
</evidence>
<evidence type="ECO:0000259" key="17">
    <source>
        <dbReference type="PROSITE" id="PS50067"/>
    </source>
</evidence>
<feature type="binding site" evidence="14">
    <location>
        <begin position="89"/>
        <end position="96"/>
    </location>
    <ligand>
        <name>ATP</name>
        <dbReference type="ChEBI" id="CHEBI:30616"/>
    </ligand>
</feature>
<evidence type="ECO:0000313" key="20">
    <source>
        <dbReference type="RefSeq" id="XP_026671285.1"/>
    </source>
</evidence>
<keyword evidence="8 14" id="KW-0067">ATP-binding</keyword>
<dbReference type="GO" id="GO:0090307">
    <property type="term" value="P:mitotic spindle assembly"/>
    <property type="evidence" value="ECO:0007669"/>
    <property type="project" value="TreeGrafter"/>
</dbReference>
<feature type="compositionally biased region" description="Polar residues" evidence="16">
    <location>
        <begin position="967"/>
        <end position="979"/>
    </location>
</feature>
<keyword evidence="9" id="KW-0175">Coiled coil</keyword>
<dbReference type="RefSeq" id="XP_026671285.1">
    <property type="nucleotide sequence ID" value="XM_026815484.1"/>
</dbReference>
<dbReference type="InterPro" id="IPR047149">
    <property type="entry name" value="KIF11-like"/>
</dbReference>
<dbReference type="PROSITE" id="PS50067">
    <property type="entry name" value="KINESIN_MOTOR_2"/>
    <property type="match status" value="1"/>
</dbReference>
<name>A0AAJ7S5U1_9HYME</name>
<keyword evidence="11" id="KW-0206">Cytoskeleton</keyword>
<comment type="similarity">
    <text evidence="13">Belongs to the TRAFAC class myosin-kinesin ATPase superfamily. Kinesin family. KIN-5/BimC subfamily.</text>
</comment>
<evidence type="ECO:0000256" key="15">
    <source>
        <dbReference type="RuleBase" id="RU000394"/>
    </source>
</evidence>
<evidence type="ECO:0000256" key="6">
    <source>
        <dbReference type="ARBA" id="ARBA00022741"/>
    </source>
</evidence>
<dbReference type="CTD" id="38135"/>
<dbReference type="GO" id="GO:0072686">
    <property type="term" value="C:mitotic spindle"/>
    <property type="evidence" value="ECO:0007669"/>
    <property type="project" value="TreeGrafter"/>
</dbReference>
<dbReference type="SUPFAM" id="SSF52540">
    <property type="entry name" value="P-loop containing nucleoside triphosphate hydrolases"/>
    <property type="match status" value="1"/>
</dbReference>
<keyword evidence="3" id="KW-0597">Phosphoprotein</keyword>
<evidence type="ECO:0000256" key="5">
    <source>
        <dbReference type="ARBA" id="ARBA00022701"/>
    </source>
</evidence>
<dbReference type="AlphaFoldDB" id="A0AAJ7S5U1"/>
<dbReference type="InterPro" id="IPR001752">
    <property type="entry name" value="Kinesin_motor_dom"/>
</dbReference>
<evidence type="ECO:0000256" key="7">
    <source>
        <dbReference type="ARBA" id="ARBA00022776"/>
    </source>
</evidence>
<evidence type="ECO:0000256" key="1">
    <source>
        <dbReference type="ARBA" id="ARBA00004245"/>
    </source>
</evidence>
<keyword evidence="4" id="KW-0132">Cell division</keyword>
<dbReference type="GeneID" id="108627280"/>
<dbReference type="InterPro" id="IPR019821">
    <property type="entry name" value="Kinesin_motor_CS"/>
</dbReference>
<dbReference type="PRINTS" id="PR00380">
    <property type="entry name" value="KINESINHEAVY"/>
</dbReference>
<keyword evidence="6 14" id="KW-0547">Nucleotide-binding</keyword>
<dbReference type="GO" id="GO:0005524">
    <property type="term" value="F:ATP binding"/>
    <property type="evidence" value="ECO:0007669"/>
    <property type="project" value="UniProtKB-UniRule"/>
</dbReference>